<proteinExistence type="predicted"/>
<dbReference type="EMBL" id="CAJPIJ010000103">
    <property type="protein sequence ID" value="CAG1975202.1"/>
    <property type="molecule type" value="Genomic_DNA"/>
</dbReference>
<accession>A0A4U9FCQ2</accession>
<sequence length="142" mass="14739">MRSTSIKSLAACLALPFLSHGFTVIVDNESSAENLVNAIFSDPGLTVTEWDKLTAAGSSGSFTDGPFGIGAGGILTTGKLSGALPGGNGNIDNGFGNQGQLDYICDATDTQNAAVVYGRVKVNPGYNGVRLEFIFTTNEPFR</sequence>
<organism evidence="1 2">
    <name type="scientific">Gibberella zeae</name>
    <name type="common">Wheat head blight fungus</name>
    <name type="synonym">Fusarium graminearum</name>
    <dbReference type="NCBI Taxonomy" id="5518"/>
    <lineage>
        <taxon>Eukaryota</taxon>
        <taxon>Fungi</taxon>
        <taxon>Dikarya</taxon>
        <taxon>Ascomycota</taxon>
        <taxon>Pezizomycotina</taxon>
        <taxon>Sordariomycetes</taxon>
        <taxon>Hypocreomycetidae</taxon>
        <taxon>Hypocreales</taxon>
        <taxon>Nectriaceae</taxon>
        <taxon>Fusarium</taxon>
    </lineage>
</organism>
<dbReference type="Proteomes" id="UP000746612">
    <property type="component" value="Unassembled WGS sequence"/>
</dbReference>
<evidence type="ECO:0000313" key="1">
    <source>
        <dbReference type="EMBL" id="CAG1975202.1"/>
    </source>
</evidence>
<protein>
    <submittedName>
        <fullName evidence="1">Uncharacterized protein</fullName>
    </submittedName>
</protein>
<gene>
    <name evidence="1" type="ORF">MDCFG202_LOCUS141671</name>
</gene>
<dbReference type="AlphaFoldDB" id="A0A4U9FCQ2"/>
<reference evidence="1" key="1">
    <citation type="submission" date="2021-03" db="EMBL/GenBank/DDBJ databases">
        <authorList>
            <person name="Alouane T."/>
            <person name="Langin T."/>
            <person name="Bonhomme L."/>
        </authorList>
    </citation>
    <scope>NUCLEOTIDE SEQUENCE</scope>
    <source>
        <strain evidence="1">MDC_Fg202</strain>
    </source>
</reference>
<name>A0A4U9FCQ2_GIBZA</name>
<comment type="caution">
    <text evidence="1">The sequence shown here is derived from an EMBL/GenBank/DDBJ whole genome shotgun (WGS) entry which is preliminary data.</text>
</comment>
<evidence type="ECO:0000313" key="2">
    <source>
        <dbReference type="Proteomes" id="UP000746612"/>
    </source>
</evidence>